<keyword evidence="3" id="KW-1185">Reference proteome</keyword>
<dbReference type="SMART" id="SM00028">
    <property type="entry name" value="TPR"/>
    <property type="match status" value="3"/>
</dbReference>
<comment type="caution">
    <text evidence="2">The sequence shown here is derived from an EMBL/GenBank/DDBJ whole genome shotgun (WGS) entry which is preliminary data.</text>
</comment>
<evidence type="ECO:0000313" key="2">
    <source>
        <dbReference type="EMBL" id="TQF06170.1"/>
    </source>
</evidence>
<dbReference type="PANTHER" id="PTHR47691:SF3">
    <property type="entry name" value="HTH-TYPE TRANSCRIPTIONAL REGULATOR RV0890C-RELATED"/>
    <property type="match status" value="1"/>
</dbReference>
<dbReference type="SUPFAM" id="SSF48452">
    <property type="entry name" value="TPR-like"/>
    <property type="match status" value="2"/>
</dbReference>
<dbReference type="SUPFAM" id="SSF52540">
    <property type="entry name" value="P-loop containing nucleoside triphosphate hydrolases"/>
    <property type="match status" value="1"/>
</dbReference>
<dbReference type="Proteomes" id="UP000319103">
    <property type="component" value="Unassembled WGS sequence"/>
</dbReference>
<dbReference type="InterPro" id="IPR019734">
    <property type="entry name" value="TPR_rpt"/>
</dbReference>
<dbReference type="OrthoDB" id="3311584at2"/>
<sequence length="768" mass="81728">MGPLTIDIMRQALARVGPAERSRLGWIIGVAEQSVNQDDELAELAVRQAAADTRTAQAVWVWLEASTSVRVDNAISGSAQVSGNVLQVGEVRGDVHLYAPAASSIPVPRQLPPPPAQFTGRLAELDALDQLGAESRVLVVNGPAGVGKTALLLSWLHSRTERFPDGQLHADLRGHGPEGPASALETLGGLLRAFGVDRIPGEAAEAAALWRSVTAGRRILLMLDNAVTAAQVRPLLPGTADASVVVASRNRLTGLGVDGAAFLPVGLLDEVAAAGLLERRIGHRRAQAEPAAVGQVVARCAGLALAVSLVAARLAARPQLTVAAAAAALDRENGRLAALRLDGEPAVQSALDASCASLAVAPARLYRRLGVLPFGEFGADDAAALTNEPPLVAEELLDALVEANLVEELGADRYRFHDLVRLHAALLARAQESAADAEAALRRVVQWYLAAAGAAERILTPSHAVPRHDDGEVRQPPPFAPDDQAAALAWLDRTRTQLAALVRTAVAQHWDQLAWQLVDAMHPLFLRLRAPELGDELHRLGLAAARRDGEPAAVARMLTDGARRLDNLGKPAESGAWYQQAYELACDEGGLKEQAQALHGLGRSHRSAERLTQAEACFREALRLREAIGYRRGAELTRLLLAEVAMARGRPESAVPELESAHRTLMALEDPYEAARALAFLGQARTALGRFDAAAQALEEAAGLFRGAGSAYWEARVLELSGQLAEAKDNPEQALACYRESLARYQQVGAADRDRLSEAVRRLAESEG</sequence>
<evidence type="ECO:0000313" key="3">
    <source>
        <dbReference type="Proteomes" id="UP000319103"/>
    </source>
</evidence>
<dbReference type="Gene3D" id="3.40.50.300">
    <property type="entry name" value="P-loop containing nucleotide triphosphate hydrolases"/>
    <property type="match status" value="1"/>
</dbReference>
<dbReference type="Gene3D" id="1.25.40.10">
    <property type="entry name" value="Tetratricopeptide repeat domain"/>
    <property type="match status" value="1"/>
</dbReference>
<dbReference type="PROSITE" id="PS50005">
    <property type="entry name" value="TPR"/>
    <property type="match status" value="1"/>
</dbReference>
<reference evidence="2 3" key="1">
    <citation type="submission" date="2019-06" db="EMBL/GenBank/DDBJ databases">
        <title>Description of Kitasatospora acidophila sp. nov. isolated from pine grove soil, and reclassification of Streptomyces novaecaesareae to Kitasatospora novaeceasareae comb. nov.</title>
        <authorList>
            <person name="Kim M.J."/>
        </authorList>
    </citation>
    <scope>NUCLEOTIDE SEQUENCE [LARGE SCALE GENOMIC DNA]</scope>
    <source>
        <strain evidence="2 3">MMS16-CNU292</strain>
    </source>
</reference>
<gene>
    <name evidence="2" type="ORF">E6W39_33050</name>
</gene>
<dbReference type="PANTHER" id="PTHR47691">
    <property type="entry name" value="REGULATOR-RELATED"/>
    <property type="match status" value="1"/>
</dbReference>
<accession>A0A540WAV2</accession>
<feature type="repeat" description="TPR" evidence="1">
    <location>
        <begin position="595"/>
        <end position="628"/>
    </location>
</feature>
<evidence type="ECO:0000256" key="1">
    <source>
        <dbReference type="PROSITE-ProRule" id="PRU00339"/>
    </source>
</evidence>
<organism evidence="2 3">
    <name type="scientific">Kitasatospora acidiphila</name>
    <dbReference type="NCBI Taxonomy" id="2567942"/>
    <lineage>
        <taxon>Bacteria</taxon>
        <taxon>Bacillati</taxon>
        <taxon>Actinomycetota</taxon>
        <taxon>Actinomycetes</taxon>
        <taxon>Kitasatosporales</taxon>
        <taxon>Streptomycetaceae</taxon>
        <taxon>Kitasatospora</taxon>
    </lineage>
</organism>
<dbReference type="PRINTS" id="PR00364">
    <property type="entry name" value="DISEASERSIST"/>
</dbReference>
<keyword evidence="1" id="KW-0802">TPR repeat</keyword>
<name>A0A540WAV2_9ACTN</name>
<dbReference type="AlphaFoldDB" id="A0A540WAV2"/>
<proteinExistence type="predicted"/>
<protein>
    <submittedName>
        <fullName evidence="2">Tetratricopeptide repeat protein</fullName>
    </submittedName>
</protein>
<dbReference type="EMBL" id="VIGB01000003">
    <property type="protein sequence ID" value="TQF06170.1"/>
    <property type="molecule type" value="Genomic_DNA"/>
</dbReference>
<dbReference type="InterPro" id="IPR027417">
    <property type="entry name" value="P-loop_NTPase"/>
</dbReference>
<dbReference type="Pfam" id="PF13181">
    <property type="entry name" value="TPR_8"/>
    <property type="match status" value="2"/>
</dbReference>
<dbReference type="RefSeq" id="WP_141636616.1">
    <property type="nucleotide sequence ID" value="NZ_VIGB01000003.1"/>
</dbReference>
<dbReference type="InterPro" id="IPR011990">
    <property type="entry name" value="TPR-like_helical_dom_sf"/>
</dbReference>